<keyword evidence="7" id="KW-0999">Mitochondrion inner membrane</keyword>
<comment type="subcellular location">
    <subcellularLocation>
        <location evidence="1">Mitochondrion inner membrane</location>
    </subcellularLocation>
    <subcellularLocation>
        <location evidence="2">Mitochondrion intermembrane space</location>
    </subcellularLocation>
</comment>
<evidence type="ECO:0000256" key="13">
    <source>
        <dbReference type="ARBA" id="ARBA00038333"/>
    </source>
</evidence>
<evidence type="ECO:0000256" key="11">
    <source>
        <dbReference type="ARBA" id="ARBA00023128"/>
    </source>
</evidence>
<dbReference type="InterPro" id="IPR011992">
    <property type="entry name" value="EF-hand-dom_pair"/>
</dbReference>
<evidence type="ECO:0000256" key="1">
    <source>
        <dbReference type="ARBA" id="ARBA00004273"/>
    </source>
</evidence>
<dbReference type="GO" id="GO:0005509">
    <property type="term" value="F:calcium ion binding"/>
    <property type="evidence" value="ECO:0007669"/>
    <property type="project" value="InterPro"/>
</dbReference>
<dbReference type="GO" id="GO:0005758">
    <property type="term" value="C:mitochondrial intermembrane space"/>
    <property type="evidence" value="ECO:0007669"/>
    <property type="project" value="UniProtKB-SubCell"/>
</dbReference>
<evidence type="ECO:0000256" key="3">
    <source>
        <dbReference type="ARBA" id="ARBA00022448"/>
    </source>
</evidence>
<dbReference type="GO" id="GO:1990246">
    <property type="term" value="C:uniplex complex"/>
    <property type="evidence" value="ECO:0007669"/>
    <property type="project" value="TreeGrafter"/>
</dbReference>
<dbReference type="GO" id="GO:0051560">
    <property type="term" value="P:mitochondrial calcium ion homeostasis"/>
    <property type="evidence" value="ECO:0007669"/>
    <property type="project" value="TreeGrafter"/>
</dbReference>
<feature type="transmembrane region" description="Helical" evidence="14">
    <location>
        <begin position="87"/>
        <end position="104"/>
    </location>
</feature>
<evidence type="ECO:0000256" key="4">
    <source>
        <dbReference type="ARBA" id="ARBA00022568"/>
    </source>
</evidence>
<organism evidence="18">
    <name type="scientific">Gongylonema pulchrum</name>
    <dbReference type="NCBI Taxonomy" id="637853"/>
    <lineage>
        <taxon>Eukaryota</taxon>
        <taxon>Metazoa</taxon>
        <taxon>Ecdysozoa</taxon>
        <taxon>Nematoda</taxon>
        <taxon>Chromadorea</taxon>
        <taxon>Rhabditida</taxon>
        <taxon>Spirurina</taxon>
        <taxon>Spiruromorpha</taxon>
        <taxon>Spiruroidea</taxon>
        <taxon>Gongylonematidae</taxon>
        <taxon>Gongylonema</taxon>
    </lineage>
</organism>
<evidence type="ECO:0000313" key="17">
    <source>
        <dbReference type="Proteomes" id="UP000271098"/>
    </source>
</evidence>
<protein>
    <submittedName>
        <fullName evidence="18">EF-hand domain-containing protein</fullName>
    </submittedName>
</protein>
<dbReference type="CDD" id="cd15900">
    <property type="entry name" value="EFh_MICU"/>
    <property type="match status" value="1"/>
</dbReference>
<dbReference type="AlphaFoldDB" id="A0A183DV18"/>
<sequence>MSARSQRMRISLHHTTPFLVRLSQASVKSLGDILFRHLNSLVFLPPPGNERKDPYHYTDRKVGRGYWYFSNTIFPLRPKIDPRLEKAMKRSVFIFAALLAGLLVDFKWSVLRSSLSGLFSLIVSRLGYQIKKLTKNFRPEAAERGLNENSEPTEPYHALTGVTHKEEKKKKKKVTFRERRIIEYENRIRTYSAPDKIFRYFATLKVMNEEGSPRAFEIYMTPEDFVRSLTPGIMQPRGLELDKFKIYDPNKKKRTFAGPESIFTQLDEHGLISFGDYLFLMTVLSTPPSDFALAFRIFDLNGDGYLDKSEFEKVQDLVLSQTNVGQRHRDHAAVGLYASKHINSALSCYFFGKNGDQKLSAEKFLNFQARLFRDILRIELERRDVEALPTRMISAVSFADLLLVYSGVSEIKQRKMLKRVKKKFKSRPENEVTLELFLQHFQTRQHVFYH</sequence>
<dbReference type="PROSITE" id="PS00018">
    <property type="entry name" value="EF_HAND_1"/>
    <property type="match status" value="1"/>
</dbReference>
<dbReference type="SUPFAM" id="SSF47473">
    <property type="entry name" value="EF-hand"/>
    <property type="match status" value="1"/>
</dbReference>
<keyword evidence="3" id="KW-0813">Transport</keyword>
<evidence type="ECO:0000259" key="15">
    <source>
        <dbReference type="PROSITE" id="PS50222"/>
    </source>
</evidence>
<keyword evidence="6" id="KW-0677">Repeat</keyword>
<keyword evidence="10" id="KW-0406">Ion transport</keyword>
<dbReference type="EMBL" id="UYRT01079412">
    <property type="protein sequence ID" value="VDN20661.1"/>
    <property type="molecule type" value="Genomic_DNA"/>
</dbReference>
<evidence type="ECO:0000256" key="9">
    <source>
        <dbReference type="ARBA" id="ARBA00022946"/>
    </source>
</evidence>
<evidence type="ECO:0000256" key="7">
    <source>
        <dbReference type="ARBA" id="ARBA00022792"/>
    </source>
</evidence>
<dbReference type="Proteomes" id="UP000271098">
    <property type="component" value="Unassembled WGS sequence"/>
</dbReference>
<keyword evidence="8" id="KW-0106">Calcium</keyword>
<evidence type="ECO:0000256" key="14">
    <source>
        <dbReference type="SAM" id="Phobius"/>
    </source>
</evidence>
<accession>A0A183DV18</accession>
<dbReference type="InterPro" id="IPR002048">
    <property type="entry name" value="EF_hand_dom"/>
</dbReference>
<keyword evidence="9" id="KW-0809">Transit peptide</keyword>
<gene>
    <name evidence="16" type="ORF">GPUH_LOCUS12559</name>
</gene>
<dbReference type="GO" id="GO:0036444">
    <property type="term" value="P:calcium import into the mitochondrion"/>
    <property type="evidence" value="ECO:0007669"/>
    <property type="project" value="TreeGrafter"/>
</dbReference>
<dbReference type="PANTHER" id="PTHR12294">
    <property type="entry name" value="EF HAND DOMAIN FAMILY A1,A2-RELATED"/>
    <property type="match status" value="1"/>
</dbReference>
<dbReference type="WBParaSite" id="GPUH_0001257301-mRNA-1">
    <property type="protein sequence ID" value="GPUH_0001257301-mRNA-1"/>
    <property type="gene ID" value="GPUH_0001257301"/>
</dbReference>
<evidence type="ECO:0000256" key="10">
    <source>
        <dbReference type="ARBA" id="ARBA00023065"/>
    </source>
</evidence>
<reference evidence="16 17" key="2">
    <citation type="submission" date="2018-11" db="EMBL/GenBank/DDBJ databases">
        <authorList>
            <consortium name="Pathogen Informatics"/>
        </authorList>
    </citation>
    <scope>NUCLEOTIDE SEQUENCE [LARGE SCALE GENOMIC DNA]</scope>
</reference>
<feature type="domain" description="EF-hand" evidence="15">
    <location>
        <begin position="286"/>
        <end position="321"/>
    </location>
</feature>
<dbReference type="OrthoDB" id="10056860at2759"/>
<keyword evidence="5" id="KW-0479">Metal-binding</keyword>
<keyword evidence="11" id="KW-0496">Mitochondrion</keyword>
<proteinExistence type="inferred from homology"/>
<evidence type="ECO:0000256" key="5">
    <source>
        <dbReference type="ARBA" id="ARBA00022723"/>
    </source>
</evidence>
<dbReference type="InterPro" id="IPR018247">
    <property type="entry name" value="EF_Hand_1_Ca_BS"/>
</dbReference>
<evidence type="ECO:0000313" key="16">
    <source>
        <dbReference type="EMBL" id="VDN20661.1"/>
    </source>
</evidence>
<evidence type="ECO:0000313" key="18">
    <source>
        <dbReference type="WBParaSite" id="GPUH_0001257301-mRNA-1"/>
    </source>
</evidence>
<keyword evidence="4" id="KW-0109">Calcium transport</keyword>
<name>A0A183DV18_9BILA</name>
<dbReference type="PANTHER" id="PTHR12294:SF1">
    <property type="entry name" value="CALCIUM UPTAKE PROTEIN 1, MITOCHONDRIAL"/>
    <property type="match status" value="1"/>
</dbReference>
<keyword evidence="14" id="KW-0812">Transmembrane</keyword>
<dbReference type="InterPro" id="IPR039800">
    <property type="entry name" value="MICU1/2/3"/>
</dbReference>
<evidence type="ECO:0000256" key="6">
    <source>
        <dbReference type="ARBA" id="ARBA00022737"/>
    </source>
</evidence>
<keyword evidence="12 14" id="KW-0472">Membrane</keyword>
<dbReference type="Gene3D" id="1.10.238.10">
    <property type="entry name" value="EF-hand"/>
    <property type="match status" value="1"/>
</dbReference>
<evidence type="ECO:0000256" key="2">
    <source>
        <dbReference type="ARBA" id="ARBA00004569"/>
    </source>
</evidence>
<evidence type="ECO:0000256" key="8">
    <source>
        <dbReference type="ARBA" id="ARBA00022837"/>
    </source>
</evidence>
<keyword evidence="14" id="KW-1133">Transmembrane helix</keyword>
<reference evidence="18" key="1">
    <citation type="submission" date="2016-06" db="UniProtKB">
        <authorList>
            <consortium name="WormBaseParasite"/>
        </authorList>
    </citation>
    <scope>IDENTIFICATION</scope>
</reference>
<dbReference type="PROSITE" id="PS50222">
    <property type="entry name" value="EF_HAND_2"/>
    <property type="match status" value="1"/>
</dbReference>
<keyword evidence="17" id="KW-1185">Reference proteome</keyword>
<evidence type="ECO:0000256" key="12">
    <source>
        <dbReference type="ARBA" id="ARBA00023136"/>
    </source>
</evidence>
<dbReference type="Pfam" id="PF13202">
    <property type="entry name" value="EF-hand_5"/>
    <property type="match status" value="1"/>
</dbReference>
<comment type="similarity">
    <text evidence="13">Belongs to the MICU1 family. MICU1 subfamily.</text>
</comment>